<evidence type="ECO:0000256" key="6">
    <source>
        <dbReference type="ARBA" id="ARBA00024998"/>
    </source>
</evidence>
<dbReference type="InterPro" id="IPR001351">
    <property type="entry name" value="Ribosomal_uS3_C"/>
</dbReference>
<dbReference type="Proteomes" id="UP000291469">
    <property type="component" value="Chromosome"/>
</dbReference>
<evidence type="ECO:0000256" key="8">
    <source>
        <dbReference type="HAMAP-Rule" id="MF_01309"/>
    </source>
</evidence>
<evidence type="ECO:0000259" key="11">
    <source>
        <dbReference type="PROSITE" id="PS50823"/>
    </source>
</evidence>
<dbReference type="InterPro" id="IPR036419">
    <property type="entry name" value="Ribosomal_S3_C_sf"/>
</dbReference>
<dbReference type="CDD" id="cd02412">
    <property type="entry name" value="KH-II_30S_S3"/>
    <property type="match status" value="1"/>
</dbReference>
<dbReference type="Pfam" id="PF00189">
    <property type="entry name" value="Ribosomal_S3_C"/>
    <property type="match status" value="1"/>
</dbReference>
<feature type="domain" description="KH type-2" evidence="11">
    <location>
        <begin position="38"/>
        <end position="106"/>
    </location>
</feature>
<keyword evidence="2 8" id="KW-0699">rRNA-binding</keyword>
<dbReference type="GO" id="GO:0019843">
    <property type="term" value="F:rRNA binding"/>
    <property type="evidence" value="ECO:0007669"/>
    <property type="project" value="UniProtKB-UniRule"/>
</dbReference>
<dbReference type="GO" id="GO:0006412">
    <property type="term" value="P:translation"/>
    <property type="evidence" value="ECO:0007669"/>
    <property type="project" value="UniProtKB-UniRule"/>
</dbReference>
<proteinExistence type="inferred from homology"/>
<dbReference type="GO" id="GO:0003729">
    <property type="term" value="F:mRNA binding"/>
    <property type="evidence" value="ECO:0007669"/>
    <property type="project" value="UniProtKB-UniRule"/>
</dbReference>
<organism evidence="12 13">
    <name type="scientific">Egibacter rhizosphaerae</name>
    <dbReference type="NCBI Taxonomy" id="1670831"/>
    <lineage>
        <taxon>Bacteria</taxon>
        <taxon>Bacillati</taxon>
        <taxon>Actinomycetota</taxon>
        <taxon>Nitriliruptoria</taxon>
        <taxon>Egibacterales</taxon>
        <taxon>Egibacteraceae</taxon>
        <taxon>Egibacter</taxon>
    </lineage>
</organism>
<dbReference type="GO" id="GO:0022627">
    <property type="term" value="C:cytosolic small ribosomal subunit"/>
    <property type="evidence" value="ECO:0007669"/>
    <property type="project" value="TreeGrafter"/>
</dbReference>
<dbReference type="PROSITE" id="PS00548">
    <property type="entry name" value="RIBOSOMAL_S3"/>
    <property type="match status" value="1"/>
</dbReference>
<dbReference type="FunFam" id="3.30.300.20:FF:000001">
    <property type="entry name" value="30S ribosomal protein S3"/>
    <property type="match status" value="1"/>
</dbReference>
<accession>A0A411YGU7</accession>
<keyword evidence="5 8" id="KW-0687">Ribonucleoprotein</keyword>
<dbReference type="HAMAP" id="MF_01309_B">
    <property type="entry name" value="Ribosomal_uS3_B"/>
    <property type="match status" value="1"/>
</dbReference>
<evidence type="ECO:0000313" key="12">
    <source>
        <dbReference type="EMBL" id="QBI20458.1"/>
    </source>
</evidence>
<protein>
    <recommendedName>
        <fullName evidence="7 8">Small ribosomal subunit protein uS3</fullName>
    </recommendedName>
</protein>
<dbReference type="Pfam" id="PF07650">
    <property type="entry name" value="KH_2"/>
    <property type="match status" value="1"/>
</dbReference>
<evidence type="ECO:0000256" key="9">
    <source>
        <dbReference type="RuleBase" id="RU003624"/>
    </source>
</evidence>
<dbReference type="GO" id="GO:0003735">
    <property type="term" value="F:structural constituent of ribosome"/>
    <property type="evidence" value="ECO:0007669"/>
    <property type="project" value="InterPro"/>
</dbReference>
<dbReference type="InterPro" id="IPR015946">
    <property type="entry name" value="KH_dom-like_a/b"/>
</dbReference>
<dbReference type="KEGG" id="erz:ER308_13385"/>
<dbReference type="SMART" id="SM00322">
    <property type="entry name" value="KH"/>
    <property type="match status" value="1"/>
</dbReference>
<dbReference type="FunFam" id="3.30.1140.32:FF:000002">
    <property type="entry name" value="30S ribosomal protein S3"/>
    <property type="match status" value="1"/>
</dbReference>
<feature type="compositionally biased region" description="Low complexity" evidence="10">
    <location>
        <begin position="297"/>
        <end position="311"/>
    </location>
</feature>
<dbReference type="AlphaFoldDB" id="A0A411YGU7"/>
<comment type="function">
    <text evidence="6 8">Binds the lower part of the 30S subunit head. Binds mRNA in the 70S ribosome, positioning it for translation.</text>
</comment>
<dbReference type="InterPro" id="IPR018280">
    <property type="entry name" value="Ribosomal_uS3_CS"/>
</dbReference>
<dbReference type="InterPro" id="IPR057258">
    <property type="entry name" value="Ribosomal_uS3"/>
</dbReference>
<dbReference type="SUPFAM" id="SSF54814">
    <property type="entry name" value="Prokaryotic type KH domain (KH-domain type II)"/>
    <property type="match status" value="1"/>
</dbReference>
<dbReference type="PANTHER" id="PTHR11760">
    <property type="entry name" value="30S/40S RIBOSOMAL PROTEIN S3"/>
    <property type="match status" value="1"/>
</dbReference>
<feature type="region of interest" description="Disordered" evidence="10">
    <location>
        <begin position="210"/>
        <end position="370"/>
    </location>
</feature>
<keyword evidence="3 8" id="KW-0694">RNA-binding</keyword>
<dbReference type="PANTHER" id="PTHR11760:SF19">
    <property type="entry name" value="SMALL RIBOSOMAL SUBUNIT PROTEIN US3C"/>
    <property type="match status" value="1"/>
</dbReference>
<evidence type="ECO:0000256" key="4">
    <source>
        <dbReference type="ARBA" id="ARBA00022980"/>
    </source>
</evidence>
<dbReference type="SUPFAM" id="SSF54821">
    <property type="entry name" value="Ribosomal protein S3 C-terminal domain"/>
    <property type="match status" value="1"/>
</dbReference>
<dbReference type="InterPro" id="IPR009019">
    <property type="entry name" value="KH_sf_prok-type"/>
</dbReference>
<dbReference type="InterPro" id="IPR005704">
    <property type="entry name" value="Ribosomal_uS3_bac-typ"/>
</dbReference>
<dbReference type="RefSeq" id="WP_131155454.1">
    <property type="nucleotide sequence ID" value="NZ_CP036402.1"/>
</dbReference>
<comment type="similarity">
    <text evidence="1 8 9">Belongs to the universal ribosomal protein uS3 family.</text>
</comment>
<feature type="compositionally biased region" description="Acidic residues" evidence="10">
    <location>
        <begin position="361"/>
        <end position="370"/>
    </location>
</feature>
<evidence type="ECO:0000256" key="1">
    <source>
        <dbReference type="ARBA" id="ARBA00010761"/>
    </source>
</evidence>
<dbReference type="InterPro" id="IPR004044">
    <property type="entry name" value="KH_dom_type_2"/>
</dbReference>
<dbReference type="PROSITE" id="PS50823">
    <property type="entry name" value="KH_TYPE_2"/>
    <property type="match status" value="1"/>
</dbReference>
<feature type="compositionally biased region" description="Basic and acidic residues" evidence="10">
    <location>
        <begin position="317"/>
        <end position="330"/>
    </location>
</feature>
<keyword evidence="4 8" id="KW-0689">Ribosomal protein</keyword>
<reference evidence="12 13" key="1">
    <citation type="submission" date="2019-01" db="EMBL/GenBank/DDBJ databases">
        <title>Egibacter rhizosphaerae EGI 80759T.</title>
        <authorList>
            <person name="Chen D.-D."/>
            <person name="Tian Y."/>
            <person name="Jiao J.-Y."/>
            <person name="Zhang X.-T."/>
            <person name="Zhang Y.-G."/>
            <person name="Zhang Y."/>
            <person name="Xiao M."/>
            <person name="Shu W.-S."/>
            <person name="Li W.-J."/>
        </authorList>
    </citation>
    <scope>NUCLEOTIDE SEQUENCE [LARGE SCALE GENOMIC DNA]</scope>
    <source>
        <strain evidence="12 13">EGI 80759</strain>
    </source>
</reference>
<evidence type="ECO:0000256" key="10">
    <source>
        <dbReference type="SAM" id="MobiDB-lite"/>
    </source>
</evidence>
<name>A0A411YGU7_9ACTN</name>
<dbReference type="OrthoDB" id="9806396at2"/>
<comment type="subunit">
    <text evidence="8">Part of the 30S ribosomal subunit. Forms a tight complex with proteins S10 and S14.</text>
</comment>
<evidence type="ECO:0000256" key="2">
    <source>
        <dbReference type="ARBA" id="ARBA00022730"/>
    </source>
</evidence>
<evidence type="ECO:0000256" key="7">
    <source>
        <dbReference type="ARBA" id="ARBA00035257"/>
    </source>
</evidence>
<dbReference type="Gene3D" id="3.30.1140.32">
    <property type="entry name" value="Ribosomal protein S3, C-terminal domain"/>
    <property type="match status" value="1"/>
</dbReference>
<dbReference type="InterPro" id="IPR004087">
    <property type="entry name" value="KH_dom"/>
</dbReference>
<gene>
    <name evidence="8" type="primary">rpsC</name>
    <name evidence="12" type="ORF">ER308_13385</name>
</gene>
<feature type="compositionally biased region" description="Acidic residues" evidence="10">
    <location>
        <begin position="331"/>
        <end position="340"/>
    </location>
</feature>
<dbReference type="NCBIfam" id="TIGR01009">
    <property type="entry name" value="rpsC_bact"/>
    <property type="match status" value="1"/>
</dbReference>
<evidence type="ECO:0000256" key="3">
    <source>
        <dbReference type="ARBA" id="ARBA00022884"/>
    </source>
</evidence>
<dbReference type="EMBL" id="CP036402">
    <property type="protein sequence ID" value="QBI20458.1"/>
    <property type="molecule type" value="Genomic_DNA"/>
</dbReference>
<dbReference type="Gene3D" id="3.30.300.20">
    <property type="match status" value="1"/>
</dbReference>
<keyword evidence="13" id="KW-1185">Reference proteome</keyword>
<evidence type="ECO:0000256" key="5">
    <source>
        <dbReference type="ARBA" id="ARBA00023274"/>
    </source>
</evidence>
<sequence length="370" mass="40448">MGQKIHPYGFRLGVIKDHTSRWFADADYASYVAEDERIRRYISERVRHSGVSQIIIERTRERITVDVWSARPGIVIGRRGAEADAIRGELEKMTGKSIKLNIKEIKTPELDAQVTAHNVAEQLRGRVSFRRAMRRATQNAMKAGAKGVRVQCSGRLGGAEMSRTEWYREGQVPLHTLRADIDYGFDEARTTYGRIGVKVWIYKGEILPEQGQEPVRPSRPKRRKADTPTEPTNQPDQYPPQEAVRPGSPAPEDAVPPGHATPAADSSAATEGFGQEPGDPTGAAAEPVVDPDKPSGEAVGEQATEAEAAAENLDVVPEARPDVTVPRETEGADADEDEAIEPNPEAIEPNPEAVEPNPEADTGDEDEGRA</sequence>
<evidence type="ECO:0000313" key="13">
    <source>
        <dbReference type="Proteomes" id="UP000291469"/>
    </source>
</evidence>
<feature type="compositionally biased region" description="Low complexity" evidence="10">
    <location>
        <begin position="341"/>
        <end position="360"/>
    </location>
</feature>